<accession>A0A0G4QHM7</accession>
<sequence length="151" mass="17270">MSFISSIILRSVTVTSNKMDFTRPEIDVTKVAVKFKLRNELEEDKDSKSCKLTFSSDVIGKLTDGEGDDPDFDLVDNEFSFSLTVEYEFEIKDYEKFSSVDEDERTEACANIVYLDFRRRMTVGANNIGISSFRLPLSIMSLNKSKEKETE</sequence>
<proteinExistence type="predicted"/>
<organism evidence="1 2">
    <name type="scientific">Proteus penneri</name>
    <dbReference type="NCBI Taxonomy" id="102862"/>
    <lineage>
        <taxon>Bacteria</taxon>
        <taxon>Pseudomonadati</taxon>
        <taxon>Pseudomonadota</taxon>
        <taxon>Gammaproteobacteria</taxon>
        <taxon>Enterobacterales</taxon>
        <taxon>Morganellaceae</taxon>
        <taxon>Proteus</taxon>
    </lineage>
</organism>
<dbReference type="EMBL" id="CVRY01000008">
    <property type="protein sequence ID" value="CRL65230.1"/>
    <property type="molecule type" value="Genomic_DNA"/>
</dbReference>
<name>A0A0G4QHM7_9GAMM</name>
<dbReference type="AlphaFoldDB" id="A0A0G4QHM7"/>
<reference evidence="2" key="1">
    <citation type="submission" date="2015-06" db="EMBL/GenBank/DDBJ databases">
        <authorList>
            <person name="Urmite Genomes"/>
        </authorList>
    </citation>
    <scope>NUCLEOTIDE SEQUENCE [LARGE SCALE GENOMIC DNA]</scope>
    <source>
        <strain evidence="2">CSUR P1867</strain>
    </source>
</reference>
<evidence type="ECO:0000313" key="1">
    <source>
        <dbReference type="EMBL" id="CRL65230.1"/>
    </source>
</evidence>
<gene>
    <name evidence="1" type="ORF">BN1804_03393</name>
</gene>
<protein>
    <recommendedName>
        <fullName evidence="3">Preprotein translocase subunit SecB</fullName>
    </recommendedName>
</protein>
<dbReference type="RefSeq" id="WP_072065073.1">
    <property type="nucleotide sequence ID" value="NZ_CVRY01000008.1"/>
</dbReference>
<evidence type="ECO:0008006" key="3">
    <source>
        <dbReference type="Google" id="ProtNLM"/>
    </source>
</evidence>
<evidence type="ECO:0000313" key="2">
    <source>
        <dbReference type="Proteomes" id="UP000183920"/>
    </source>
</evidence>
<dbReference type="Proteomes" id="UP000183920">
    <property type="component" value="Unassembled WGS sequence"/>
</dbReference>